<dbReference type="InterPro" id="IPR029068">
    <property type="entry name" value="Glyas_Bleomycin-R_OHBP_Dase"/>
</dbReference>
<proteinExistence type="predicted"/>
<evidence type="ECO:0000313" key="2">
    <source>
        <dbReference type="Proteomes" id="UP001253545"/>
    </source>
</evidence>
<protein>
    <submittedName>
        <fullName evidence="1">Hydroxylase</fullName>
    </submittedName>
</protein>
<gene>
    <name evidence="1" type="ORF">RM552_00035</name>
</gene>
<evidence type="ECO:0000313" key="1">
    <source>
        <dbReference type="EMBL" id="MDT0593226.1"/>
    </source>
</evidence>
<dbReference type="SUPFAM" id="SSF54593">
    <property type="entry name" value="Glyoxalase/Bleomycin resistance protein/Dihydroxybiphenyl dioxygenase"/>
    <property type="match status" value="1"/>
</dbReference>
<keyword evidence="2" id="KW-1185">Reference proteome</keyword>
<dbReference type="Proteomes" id="UP001253545">
    <property type="component" value="Unassembled WGS sequence"/>
</dbReference>
<dbReference type="Gene3D" id="3.10.180.10">
    <property type="entry name" value="2,3-Dihydroxybiphenyl 1,2-Dioxygenase, domain 1"/>
    <property type="match status" value="1"/>
</dbReference>
<comment type="caution">
    <text evidence="1">The sequence shown here is derived from an EMBL/GenBank/DDBJ whole genome shotgun (WGS) entry which is preliminary data.</text>
</comment>
<sequence length="118" mass="12461">MIQAMNIHYLEIVTPDVNDMVSSYAESLDISFSEPVLSLGGAYTAALSTGGMIGIRAPMHESEEPVTRPYSLVDDIELSVASAVKTGAIVALPPTDISGYGKCAVLMQGGVQIGLWQM</sequence>
<dbReference type="EMBL" id="JAVRHX010000001">
    <property type="protein sequence ID" value="MDT0593226.1"/>
    <property type="molecule type" value="Genomic_DNA"/>
</dbReference>
<name>A0ABU2ZLF3_9ALTE</name>
<organism evidence="1 2">
    <name type="scientific">Glaciecola petra</name>
    <dbReference type="NCBI Taxonomy" id="3075602"/>
    <lineage>
        <taxon>Bacteria</taxon>
        <taxon>Pseudomonadati</taxon>
        <taxon>Pseudomonadota</taxon>
        <taxon>Gammaproteobacteria</taxon>
        <taxon>Alteromonadales</taxon>
        <taxon>Alteromonadaceae</taxon>
        <taxon>Glaciecola</taxon>
    </lineage>
</organism>
<reference evidence="1 2" key="1">
    <citation type="submission" date="2023-09" db="EMBL/GenBank/DDBJ databases">
        <authorList>
            <person name="Rey-Velasco X."/>
        </authorList>
    </citation>
    <scope>NUCLEOTIDE SEQUENCE [LARGE SCALE GENOMIC DNA]</scope>
    <source>
        <strain evidence="1 2">P117</strain>
    </source>
</reference>
<accession>A0ABU2ZLF3</accession>
<dbReference type="RefSeq" id="WP_311366753.1">
    <property type="nucleotide sequence ID" value="NZ_JAVRHX010000001.1"/>
</dbReference>